<dbReference type="SUPFAM" id="SSF51445">
    <property type="entry name" value="(Trans)glycosidases"/>
    <property type="match status" value="1"/>
</dbReference>
<dbReference type="InterPro" id="IPR017853">
    <property type="entry name" value="GH"/>
</dbReference>
<evidence type="ECO:0000256" key="1">
    <source>
        <dbReference type="SAM" id="SignalP"/>
    </source>
</evidence>
<evidence type="ECO:0000313" key="3">
    <source>
        <dbReference type="Proteomes" id="UP000598971"/>
    </source>
</evidence>
<feature type="chain" id="PRO_5035329754" description="Glycosyl hydrolase" evidence="1">
    <location>
        <begin position="19"/>
        <end position="338"/>
    </location>
</feature>
<evidence type="ECO:0008006" key="4">
    <source>
        <dbReference type="Google" id="ProtNLM"/>
    </source>
</evidence>
<gene>
    <name evidence="2" type="ORF">GD597_01690</name>
</gene>
<comment type="caution">
    <text evidence="2">The sequence shown here is derived from an EMBL/GenBank/DDBJ whole genome shotgun (WGS) entry which is preliminary data.</text>
</comment>
<reference evidence="2" key="1">
    <citation type="submission" date="2019-10" db="EMBL/GenBank/DDBJ databases">
        <title>Draft genome sequence of Panacibacter sp. KCS-6.</title>
        <authorList>
            <person name="Yim K.J."/>
        </authorList>
    </citation>
    <scope>NUCLEOTIDE SEQUENCE</scope>
    <source>
        <strain evidence="2">KCS-6</strain>
    </source>
</reference>
<dbReference type="Gene3D" id="3.20.20.80">
    <property type="entry name" value="Glycosidases"/>
    <property type="match status" value="1"/>
</dbReference>
<proteinExistence type="predicted"/>
<keyword evidence="1" id="KW-0732">Signal</keyword>
<name>A0A8J8JRY9_9BACT</name>
<keyword evidence="3" id="KW-1185">Reference proteome</keyword>
<feature type="signal peptide" evidence="1">
    <location>
        <begin position="1"/>
        <end position="18"/>
    </location>
</feature>
<accession>A0A8J8JRY9</accession>
<dbReference type="Proteomes" id="UP000598971">
    <property type="component" value="Unassembled WGS sequence"/>
</dbReference>
<protein>
    <recommendedName>
        <fullName evidence="4">Glycosyl hydrolase</fullName>
    </recommendedName>
</protein>
<dbReference type="AlphaFoldDB" id="A0A8J8JRY9"/>
<organism evidence="2 3">
    <name type="scientific">Limnovirga soli</name>
    <dbReference type="NCBI Taxonomy" id="2656915"/>
    <lineage>
        <taxon>Bacteria</taxon>
        <taxon>Pseudomonadati</taxon>
        <taxon>Bacteroidota</taxon>
        <taxon>Chitinophagia</taxon>
        <taxon>Chitinophagales</taxon>
        <taxon>Chitinophagaceae</taxon>
        <taxon>Limnovirga</taxon>
    </lineage>
</organism>
<dbReference type="RefSeq" id="WP_171606060.1">
    <property type="nucleotide sequence ID" value="NZ_WHPF01000001.1"/>
</dbReference>
<sequence>MKTQITALFICLFAVAQAQTKYGVLVNGALSLPDKIAVAKKLDVPIVRDAIIMQKWNGHDESYSKFLEAGFTVIPNINWGVAQNREGGKTPVPYPTDTVVYKKILSNILQTYHPPLIVIENEELIKKYHSGPVRDYINQLSAAISVAHANGVRVTNGGLTNKELCLLVYKDFLQRGMPAQANTFAGLCIKPAILKAVQHPGSNPEVDGLIARADSLIKAYKILPLDYVNIHIYEPIKNSDGGTDESVVNITPNAIAAIIDFVKNATGKKIISNESGTRSSSAALTKAMLNAFNTAGLEYCIWFSGDGEGGAKALQNTDASLRANGEVFKQFMAQQKQQ</sequence>
<dbReference type="EMBL" id="WHPF01000001">
    <property type="protein sequence ID" value="NNV54153.1"/>
    <property type="molecule type" value="Genomic_DNA"/>
</dbReference>
<evidence type="ECO:0000313" key="2">
    <source>
        <dbReference type="EMBL" id="NNV54153.1"/>
    </source>
</evidence>